<keyword evidence="6" id="KW-0418">Kinase</keyword>
<evidence type="ECO:0000313" key="11">
    <source>
        <dbReference type="Proteomes" id="UP000500938"/>
    </source>
</evidence>
<dbReference type="InterPro" id="IPR003661">
    <property type="entry name" value="HisK_dim/P_dom"/>
</dbReference>
<dbReference type="CDD" id="cd00082">
    <property type="entry name" value="HisKA"/>
    <property type="match status" value="1"/>
</dbReference>
<dbReference type="InterPro" id="IPR036097">
    <property type="entry name" value="HisK_dim/P_sf"/>
</dbReference>
<proteinExistence type="predicted"/>
<keyword evidence="5" id="KW-0547">Nucleotide-binding</keyword>
<dbReference type="KEGG" id="ggr:HKW67_04240"/>
<dbReference type="GO" id="GO:0000155">
    <property type="term" value="F:phosphorelay sensor kinase activity"/>
    <property type="evidence" value="ECO:0007669"/>
    <property type="project" value="InterPro"/>
</dbReference>
<dbReference type="InterPro" id="IPR000014">
    <property type="entry name" value="PAS"/>
</dbReference>
<dbReference type="CDD" id="cd00130">
    <property type="entry name" value="PAS"/>
    <property type="match status" value="1"/>
</dbReference>
<dbReference type="EC" id="2.7.13.3" evidence="2"/>
<dbReference type="Gene3D" id="3.30.450.20">
    <property type="entry name" value="PAS domain"/>
    <property type="match status" value="1"/>
</dbReference>
<protein>
    <recommendedName>
        <fullName evidence="2">histidine kinase</fullName>
        <ecNumber evidence="2">2.7.13.3</ecNumber>
    </recommendedName>
</protein>
<keyword evidence="3" id="KW-0597">Phosphoprotein</keyword>
<dbReference type="PRINTS" id="PR00344">
    <property type="entry name" value="BCTRLSENSOR"/>
</dbReference>
<evidence type="ECO:0000256" key="3">
    <source>
        <dbReference type="ARBA" id="ARBA00022553"/>
    </source>
</evidence>
<keyword evidence="8" id="KW-0902">Two-component regulatory system</keyword>
<accession>A0A6M4IJH9</accession>
<dbReference type="Gene3D" id="3.30.565.10">
    <property type="entry name" value="Histidine kinase-like ATPase, C-terminal domain"/>
    <property type="match status" value="1"/>
</dbReference>
<dbReference type="PROSITE" id="PS50109">
    <property type="entry name" value="HIS_KIN"/>
    <property type="match status" value="1"/>
</dbReference>
<reference evidence="10 11" key="1">
    <citation type="submission" date="2020-05" db="EMBL/GenBank/DDBJ databases">
        <title>Complete genome sequence of Gemmatimonas greenlandica TET16.</title>
        <authorList>
            <person name="Zeng Y."/>
        </authorList>
    </citation>
    <scope>NUCLEOTIDE SEQUENCE [LARGE SCALE GENOMIC DNA]</scope>
    <source>
        <strain evidence="10 11">TET16</strain>
    </source>
</reference>
<dbReference type="PANTHER" id="PTHR43065:SF10">
    <property type="entry name" value="PEROXIDE STRESS-ACTIVATED HISTIDINE KINASE MAK3"/>
    <property type="match status" value="1"/>
</dbReference>
<evidence type="ECO:0000256" key="7">
    <source>
        <dbReference type="ARBA" id="ARBA00022840"/>
    </source>
</evidence>
<dbReference type="Proteomes" id="UP000500938">
    <property type="component" value="Chromosome"/>
</dbReference>
<dbReference type="InterPro" id="IPR013656">
    <property type="entry name" value="PAS_4"/>
</dbReference>
<dbReference type="InterPro" id="IPR004358">
    <property type="entry name" value="Sig_transdc_His_kin-like_C"/>
</dbReference>
<comment type="catalytic activity">
    <reaction evidence="1">
        <text>ATP + protein L-histidine = ADP + protein N-phospho-L-histidine.</text>
        <dbReference type="EC" id="2.7.13.3"/>
    </reaction>
</comment>
<dbReference type="SUPFAM" id="SSF47384">
    <property type="entry name" value="Homodimeric domain of signal transducing histidine kinase"/>
    <property type="match status" value="1"/>
</dbReference>
<dbReference type="Pfam" id="PF00512">
    <property type="entry name" value="HisKA"/>
    <property type="match status" value="1"/>
</dbReference>
<dbReference type="InterPro" id="IPR005467">
    <property type="entry name" value="His_kinase_dom"/>
</dbReference>
<evidence type="ECO:0000256" key="5">
    <source>
        <dbReference type="ARBA" id="ARBA00022741"/>
    </source>
</evidence>
<dbReference type="SMART" id="SM00388">
    <property type="entry name" value="HisKA"/>
    <property type="match status" value="1"/>
</dbReference>
<evidence type="ECO:0000256" key="2">
    <source>
        <dbReference type="ARBA" id="ARBA00012438"/>
    </source>
</evidence>
<dbReference type="SUPFAM" id="SSF55785">
    <property type="entry name" value="PYP-like sensor domain (PAS domain)"/>
    <property type="match status" value="1"/>
</dbReference>
<evidence type="ECO:0000256" key="4">
    <source>
        <dbReference type="ARBA" id="ARBA00022679"/>
    </source>
</evidence>
<keyword evidence="7" id="KW-0067">ATP-binding</keyword>
<sequence>MNAAALPTLPEVLGLLARAPNVTDGVTSVFDRIGPSIESARLALEFADGSKLPIVWRDPTSVGAALPSTPGQLPVVTAAGVVATLVVHREQPFSPTEHHQLAAVADLFAVALARDAQLEDLQRELTARVQEVAHQRAFMECVVDSLPDGLHVVDRDYRIHAWNHKRETGLQGVARTAAIGRTIFEVLHRQPAALLKREFDEVFASGRLQQFQMESSAFGEPRTFRISKIPMRMGGGPVTHVITIGEDITDWKAALDRTAQSEKLAALGQLAAGVMHEINNPLATIAACAESLALQQELGAPATPPTELLRIIDLEVQRCKKIVNGLLDFARPKPAHRELFDLDEVVQQSLFLLQHHPRFKRVKLVMELAGSGQAMVHGDADQLVQVLIALAMNALDATPEGGRVVIRTSTARADDGRSLAQLDVEDDGPGIPRTLQAKVFEPFFTTKPPGQGTGLGLAICYGIVNDHGGQLELVSPEGAGAVFRVSLPTSTAP</sequence>
<dbReference type="Pfam" id="PF08448">
    <property type="entry name" value="PAS_4"/>
    <property type="match status" value="1"/>
</dbReference>
<dbReference type="Gene3D" id="1.10.287.130">
    <property type="match status" value="1"/>
</dbReference>
<evidence type="ECO:0000256" key="6">
    <source>
        <dbReference type="ARBA" id="ARBA00022777"/>
    </source>
</evidence>
<organism evidence="10 11">
    <name type="scientific">Gemmatimonas groenlandica</name>
    <dbReference type="NCBI Taxonomy" id="2732249"/>
    <lineage>
        <taxon>Bacteria</taxon>
        <taxon>Pseudomonadati</taxon>
        <taxon>Gemmatimonadota</taxon>
        <taxon>Gemmatimonadia</taxon>
        <taxon>Gemmatimonadales</taxon>
        <taxon>Gemmatimonadaceae</taxon>
        <taxon>Gemmatimonas</taxon>
    </lineage>
</organism>
<name>A0A6M4IJH9_9BACT</name>
<dbReference type="AlphaFoldDB" id="A0A6M4IJH9"/>
<dbReference type="RefSeq" id="WP_171224208.1">
    <property type="nucleotide sequence ID" value="NZ_CP053085.1"/>
</dbReference>
<dbReference type="SMART" id="SM00091">
    <property type="entry name" value="PAS"/>
    <property type="match status" value="1"/>
</dbReference>
<keyword evidence="11" id="KW-1185">Reference proteome</keyword>
<evidence type="ECO:0000259" key="9">
    <source>
        <dbReference type="PROSITE" id="PS50109"/>
    </source>
</evidence>
<evidence type="ECO:0000256" key="1">
    <source>
        <dbReference type="ARBA" id="ARBA00000085"/>
    </source>
</evidence>
<dbReference type="SMART" id="SM00387">
    <property type="entry name" value="HATPase_c"/>
    <property type="match status" value="1"/>
</dbReference>
<dbReference type="InterPro" id="IPR035965">
    <property type="entry name" value="PAS-like_dom_sf"/>
</dbReference>
<evidence type="ECO:0000313" key="10">
    <source>
        <dbReference type="EMBL" id="QJR34780.1"/>
    </source>
</evidence>
<dbReference type="GO" id="GO:0005524">
    <property type="term" value="F:ATP binding"/>
    <property type="evidence" value="ECO:0007669"/>
    <property type="project" value="UniProtKB-KW"/>
</dbReference>
<dbReference type="InterPro" id="IPR036890">
    <property type="entry name" value="HATPase_C_sf"/>
</dbReference>
<dbReference type="InterPro" id="IPR003594">
    <property type="entry name" value="HATPase_dom"/>
</dbReference>
<dbReference type="SUPFAM" id="SSF55874">
    <property type="entry name" value="ATPase domain of HSP90 chaperone/DNA topoisomerase II/histidine kinase"/>
    <property type="match status" value="1"/>
</dbReference>
<keyword evidence="4" id="KW-0808">Transferase</keyword>
<dbReference type="NCBIfam" id="TIGR00229">
    <property type="entry name" value="sensory_box"/>
    <property type="match status" value="1"/>
</dbReference>
<dbReference type="PANTHER" id="PTHR43065">
    <property type="entry name" value="SENSOR HISTIDINE KINASE"/>
    <property type="match status" value="1"/>
</dbReference>
<dbReference type="EMBL" id="CP053085">
    <property type="protein sequence ID" value="QJR34780.1"/>
    <property type="molecule type" value="Genomic_DNA"/>
</dbReference>
<evidence type="ECO:0000256" key="8">
    <source>
        <dbReference type="ARBA" id="ARBA00023012"/>
    </source>
</evidence>
<gene>
    <name evidence="10" type="ORF">HKW67_04240</name>
</gene>
<dbReference type="Pfam" id="PF02518">
    <property type="entry name" value="HATPase_c"/>
    <property type="match status" value="1"/>
</dbReference>
<feature type="domain" description="Histidine kinase" evidence="9">
    <location>
        <begin position="273"/>
        <end position="491"/>
    </location>
</feature>